<dbReference type="GO" id="GO:0004888">
    <property type="term" value="F:transmembrane signaling receptor activity"/>
    <property type="evidence" value="ECO:0007669"/>
    <property type="project" value="InterPro"/>
</dbReference>
<evidence type="ECO:0000259" key="6">
    <source>
        <dbReference type="PROSITE" id="PS50261"/>
    </source>
</evidence>
<accession>A0A7I8VSP5</accession>
<keyword evidence="8" id="KW-1185">Reference proteome</keyword>
<evidence type="ECO:0000313" key="7">
    <source>
        <dbReference type="EMBL" id="CAD5119331.1"/>
    </source>
</evidence>
<dbReference type="Gene3D" id="1.20.1070.10">
    <property type="entry name" value="Rhodopsin 7-helix transmembrane proteins"/>
    <property type="match status" value="1"/>
</dbReference>
<gene>
    <name evidence="7" type="ORF">DGYR_LOCUS7586</name>
</gene>
<dbReference type="InterPro" id="IPR017981">
    <property type="entry name" value="GPCR_2-like_7TM"/>
</dbReference>
<feature type="transmembrane region" description="Helical" evidence="5">
    <location>
        <begin position="635"/>
        <end position="658"/>
    </location>
</feature>
<dbReference type="EMBL" id="CAJFCJ010000010">
    <property type="protein sequence ID" value="CAD5119331.1"/>
    <property type="molecule type" value="Genomic_DNA"/>
</dbReference>
<comment type="subcellular location">
    <subcellularLocation>
        <location evidence="1">Membrane</location>
        <topology evidence="1">Multi-pass membrane protein</topology>
    </subcellularLocation>
</comment>
<proteinExistence type="predicted"/>
<dbReference type="CDD" id="cd13952">
    <property type="entry name" value="7tm_classB"/>
    <property type="match status" value="1"/>
</dbReference>
<feature type="transmembrane region" description="Helical" evidence="5">
    <location>
        <begin position="492"/>
        <end position="513"/>
    </location>
</feature>
<feature type="transmembrane region" description="Helical" evidence="5">
    <location>
        <begin position="534"/>
        <end position="552"/>
    </location>
</feature>
<feature type="transmembrane region" description="Helical" evidence="5">
    <location>
        <begin position="460"/>
        <end position="480"/>
    </location>
</feature>
<dbReference type="OrthoDB" id="6134459at2759"/>
<feature type="transmembrane region" description="Helical" evidence="5">
    <location>
        <begin position="664"/>
        <end position="684"/>
    </location>
</feature>
<evidence type="ECO:0000256" key="5">
    <source>
        <dbReference type="SAM" id="Phobius"/>
    </source>
</evidence>
<protein>
    <recommendedName>
        <fullName evidence="6">G-protein coupled receptors family 2 profile 2 domain-containing protein</fullName>
    </recommendedName>
</protein>
<keyword evidence="4 5" id="KW-0472">Membrane</keyword>
<feature type="transmembrane region" description="Helical" evidence="5">
    <location>
        <begin position="591"/>
        <end position="614"/>
    </location>
</feature>
<evidence type="ECO:0000256" key="1">
    <source>
        <dbReference type="ARBA" id="ARBA00004141"/>
    </source>
</evidence>
<evidence type="ECO:0000313" key="8">
    <source>
        <dbReference type="Proteomes" id="UP000549394"/>
    </source>
</evidence>
<organism evidence="7 8">
    <name type="scientific">Dimorphilus gyrociliatus</name>
    <dbReference type="NCBI Taxonomy" id="2664684"/>
    <lineage>
        <taxon>Eukaryota</taxon>
        <taxon>Metazoa</taxon>
        <taxon>Spiralia</taxon>
        <taxon>Lophotrochozoa</taxon>
        <taxon>Annelida</taxon>
        <taxon>Polychaeta</taxon>
        <taxon>Polychaeta incertae sedis</taxon>
        <taxon>Dinophilidae</taxon>
        <taxon>Dimorphilus</taxon>
    </lineage>
</organism>
<dbReference type="AlphaFoldDB" id="A0A7I8VSP5"/>
<sequence>MECKYYNDSADSLLVISRCSNGDSCEFGNGSLLDHIPMIHNSSSLLFKNIRCALCNGFHNVKPIDYTIHLKGNWDNIKSPSIGFRDLEKLIKTYHINYSVELNFSSKLETCFPNLISTCPKTCTNQELIKKCQSIHTIANWEAYYYKNAYCLLCNIPMPHEILPTTCNLPPQSKFNVYLNTFKYNFLFSDLLNLGKDENSINSKTAECTKDQIYVESEKKCLNVVSREEILPMIDVDVCNVEIFLHIVDNVLCRSMTPEVFQQIANSTIEGFVEKMNMLKIAKNPLMPSDICQLKNSLYRQCEYKCRMIVVKGSGSECQANKLALEFHTFPKVNRYVSRNHPPLPNGRVIANFVPLSPIVLYNLKRDQLCKTYIEFNSTSPLVSLAHKVVHFNNYSYICKEEVANLTLNLKDERKKEVISEAIDIFGLVCTSLSLLALLFRLIAPAILPALRTRGLWFQWNLVFALLIWQWCIFLSPFLYEYLWVCRILAVFGHLSILSSIGWQAVLATDIFFKCREQSLLSNNIFTRAKVSTVFATVWSVSSVPVIISIMIDTANLKNYGKALYGSDSSDSIETMADGNQCWIYGFTGQFMLLFLPFAIVLLFNIIILALSIRNLHVLTLKSPSSKKTNSKREIIIYGKLTILFGATWIFMILASFIKHEVILVLNIVSNACIGIWIGLAALSRKKYWQGMFKRQSDTSKTNPSNTANR</sequence>
<dbReference type="GO" id="GO:0007166">
    <property type="term" value="P:cell surface receptor signaling pathway"/>
    <property type="evidence" value="ECO:0007669"/>
    <property type="project" value="InterPro"/>
</dbReference>
<name>A0A7I8VSP5_9ANNE</name>
<comment type="caution">
    <text evidence="7">The sequence shown here is derived from an EMBL/GenBank/DDBJ whole genome shotgun (WGS) entry which is preliminary data.</text>
</comment>
<dbReference type="Proteomes" id="UP000549394">
    <property type="component" value="Unassembled WGS sequence"/>
</dbReference>
<reference evidence="7 8" key="1">
    <citation type="submission" date="2020-08" db="EMBL/GenBank/DDBJ databases">
        <authorList>
            <person name="Hejnol A."/>
        </authorList>
    </citation>
    <scope>NUCLEOTIDE SEQUENCE [LARGE SCALE GENOMIC DNA]</scope>
</reference>
<dbReference type="InterPro" id="IPR053231">
    <property type="entry name" value="GPCR_LN-TM7"/>
</dbReference>
<evidence type="ECO:0000256" key="2">
    <source>
        <dbReference type="ARBA" id="ARBA00022692"/>
    </source>
</evidence>
<keyword evidence="2 5" id="KW-0812">Transmembrane</keyword>
<dbReference type="GO" id="GO:0016020">
    <property type="term" value="C:membrane"/>
    <property type="evidence" value="ECO:0007669"/>
    <property type="project" value="UniProtKB-SubCell"/>
</dbReference>
<feature type="transmembrane region" description="Helical" evidence="5">
    <location>
        <begin position="425"/>
        <end position="448"/>
    </location>
</feature>
<dbReference type="PROSITE" id="PS50261">
    <property type="entry name" value="G_PROTEIN_RECEP_F2_4"/>
    <property type="match status" value="1"/>
</dbReference>
<evidence type="ECO:0000256" key="3">
    <source>
        <dbReference type="ARBA" id="ARBA00022989"/>
    </source>
</evidence>
<dbReference type="PANTHER" id="PTHR45902:SF1">
    <property type="entry name" value="LATROPHILIN RECEPTOR-LIKE PROTEIN A"/>
    <property type="match status" value="1"/>
</dbReference>
<dbReference type="PANTHER" id="PTHR45902">
    <property type="entry name" value="LATROPHILIN RECEPTOR-LIKE PROTEIN A"/>
    <property type="match status" value="1"/>
</dbReference>
<evidence type="ECO:0000256" key="4">
    <source>
        <dbReference type="ARBA" id="ARBA00023136"/>
    </source>
</evidence>
<keyword evidence="3 5" id="KW-1133">Transmembrane helix</keyword>
<feature type="domain" description="G-protein coupled receptors family 2 profile 2" evidence="6">
    <location>
        <begin position="423"/>
        <end position="686"/>
    </location>
</feature>